<gene>
    <name evidence="9" type="ORF">POPTR_001G151900</name>
</gene>
<feature type="region of interest" description="Disordered" evidence="7">
    <location>
        <begin position="751"/>
        <end position="779"/>
    </location>
</feature>
<dbReference type="EMBL" id="CM009290">
    <property type="protein sequence ID" value="RQO84931.1"/>
    <property type="molecule type" value="Genomic_DNA"/>
</dbReference>
<feature type="compositionally biased region" description="Polar residues" evidence="7">
    <location>
        <begin position="496"/>
        <end position="508"/>
    </location>
</feature>
<dbReference type="SMART" id="SM00220">
    <property type="entry name" value="S_TKc"/>
    <property type="match status" value="1"/>
</dbReference>
<reference evidence="9" key="2">
    <citation type="submission" date="2017-07" db="EMBL/GenBank/DDBJ databases">
        <title>WGS assembly of Populus trichocarpa.</title>
        <authorList>
            <person name="Tuskan G."/>
            <person name="Difazio S."/>
            <person name="Jansson S."/>
            <person name="Bohlmann J."/>
            <person name="Grigoriev I."/>
            <person name="Hellsten U."/>
            <person name="Putnam N."/>
            <person name="Ralph S."/>
            <person name="Rombauts S."/>
            <person name="Salamov A."/>
            <person name="Schein J."/>
            <person name="Sterck L."/>
            <person name="Aerts A."/>
            <person name="Bhalerao R."/>
            <person name="Bhalerao R."/>
            <person name="Blaudez D."/>
            <person name="Boerjan W."/>
            <person name="Brun A."/>
            <person name="Brunner A."/>
            <person name="Busov V."/>
            <person name="Campbell M."/>
            <person name="Carlson J."/>
            <person name="Chalot M."/>
            <person name="Chapman J."/>
            <person name="Chen G."/>
            <person name="Cooper D."/>
            <person name="Coutinho P."/>
            <person name="Couturier J."/>
            <person name="Covert S."/>
            <person name="Cronk Q."/>
            <person name="Cunningham R."/>
            <person name="Davis J."/>
            <person name="Degroeve S."/>
            <person name="Dejardin A."/>
            <person name="Depamphilis C."/>
            <person name="Detter J."/>
            <person name="Dirks B."/>
            <person name="Dubchak I."/>
            <person name="Duplessis S."/>
            <person name="Ehlting J."/>
            <person name="Ellis B."/>
            <person name="Gendler K."/>
            <person name="Goodstein D."/>
            <person name="Gribskov M."/>
            <person name="Grimwood J."/>
            <person name="Groover A."/>
            <person name="Gunter L."/>
            <person name="Hamberger B."/>
            <person name="Heinze B."/>
            <person name="Helariutta Y."/>
            <person name="Henrissat B."/>
            <person name="Holligan D."/>
            <person name="Holt R."/>
            <person name="Huang W."/>
            <person name="Islam-Faridi N."/>
            <person name="Jones S."/>
            <person name="Jones-Rhoades M."/>
            <person name="Jorgensen R."/>
            <person name="Joshi C."/>
            <person name="Kangasjarvi J."/>
            <person name="Karlsson J."/>
            <person name="Kelleher C."/>
            <person name="Kirkpatrick R."/>
            <person name="Kirst M."/>
            <person name="Kohler A."/>
            <person name="Kalluri U."/>
            <person name="Larimer F."/>
            <person name="Leebens-Mack J."/>
            <person name="Leple J."/>
            <person name="Locascio P."/>
            <person name="Lou Y."/>
            <person name="Lucas S."/>
            <person name="Martin F."/>
            <person name="Montanini B."/>
            <person name="Napoli C."/>
            <person name="Nelson D."/>
            <person name="Nelson C."/>
            <person name="Nieminen K."/>
            <person name="Nilsson O."/>
            <person name="Pereda V."/>
            <person name="Peter G."/>
            <person name="Philippe R."/>
            <person name="Pilate G."/>
            <person name="Poliakov A."/>
            <person name="Razumovskaya J."/>
            <person name="Richardson P."/>
            <person name="Rinaldi C."/>
            <person name="Ritland K."/>
            <person name="Rouze P."/>
            <person name="Ryaboy D."/>
            <person name="Schmutz J."/>
            <person name="Schrader J."/>
            <person name="Segerman B."/>
            <person name="Shin H."/>
            <person name="Siddiqui A."/>
            <person name="Sterky F."/>
            <person name="Terry A."/>
            <person name="Tsai C."/>
            <person name="Uberbacher E."/>
            <person name="Unneberg P."/>
            <person name="Vahala J."/>
            <person name="Wall K."/>
            <person name="Wessler S."/>
            <person name="Yang G."/>
            <person name="Yin T."/>
            <person name="Douglas C."/>
            <person name="Marra M."/>
            <person name="Sandberg G."/>
            <person name="Van De Peer Y."/>
            <person name="Rokhsar D."/>
        </authorList>
    </citation>
    <scope>NUCLEOTIDE SEQUENCE</scope>
    <source>
        <strain evidence="9">Nisqually-1</strain>
    </source>
</reference>
<dbReference type="ExpressionAtlas" id="A0A2K2BXZ7">
    <property type="expression patterns" value="baseline and differential"/>
</dbReference>
<keyword evidence="6" id="KW-0067">ATP-binding</keyword>
<dbReference type="Pfam" id="PF00069">
    <property type="entry name" value="Pkinase"/>
    <property type="match status" value="2"/>
</dbReference>
<evidence type="ECO:0000259" key="8">
    <source>
        <dbReference type="PROSITE" id="PS50011"/>
    </source>
</evidence>
<dbReference type="InterPro" id="IPR011009">
    <property type="entry name" value="Kinase-like_dom_sf"/>
</dbReference>
<name>A0A2K2BXZ7_POPTR</name>
<dbReference type="AlphaFoldDB" id="A0A2K2BXZ7"/>
<dbReference type="PROSITE" id="PS00108">
    <property type="entry name" value="PROTEIN_KINASE_ST"/>
    <property type="match status" value="1"/>
</dbReference>
<feature type="domain" description="Protein kinase" evidence="8">
    <location>
        <begin position="273"/>
        <end position="736"/>
    </location>
</feature>
<feature type="region of interest" description="Disordered" evidence="7">
    <location>
        <begin position="218"/>
        <end position="242"/>
    </location>
</feature>
<dbReference type="GO" id="GO:0005524">
    <property type="term" value="F:ATP binding"/>
    <property type="evidence" value="ECO:0007669"/>
    <property type="project" value="UniProtKB-KW"/>
</dbReference>
<keyword evidence="2" id="KW-0723">Serine/threonine-protein kinase</keyword>
<organism evidence="9 10">
    <name type="scientific">Populus trichocarpa</name>
    <name type="common">Western balsam poplar</name>
    <name type="synonym">Populus balsamifera subsp. trichocarpa</name>
    <dbReference type="NCBI Taxonomy" id="3694"/>
    <lineage>
        <taxon>Eukaryota</taxon>
        <taxon>Viridiplantae</taxon>
        <taxon>Streptophyta</taxon>
        <taxon>Embryophyta</taxon>
        <taxon>Tracheophyta</taxon>
        <taxon>Spermatophyta</taxon>
        <taxon>Magnoliopsida</taxon>
        <taxon>eudicotyledons</taxon>
        <taxon>Gunneridae</taxon>
        <taxon>Pentapetalae</taxon>
        <taxon>rosids</taxon>
        <taxon>fabids</taxon>
        <taxon>Malpighiales</taxon>
        <taxon>Salicaceae</taxon>
        <taxon>Saliceae</taxon>
        <taxon>Populus</taxon>
    </lineage>
</organism>
<evidence type="ECO:0000313" key="9">
    <source>
        <dbReference type="EMBL" id="PNT54654.1"/>
    </source>
</evidence>
<keyword evidence="3" id="KW-0808">Transferase</keyword>
<evidence type="ECO:0000256" key="7">
    <source>
        <dbReference type="SAM" id="MobiDB-lite"/>
    </source>
</evidence>
<dbReference type="EMBL" id="CM009290">
    <property type="protein sequence ID" value="PNT54654.1"/>
    <property type="molecule type" value="Genomic_DNA"/>
</dbReference>
<evidence type="ECO:0000256" key="3">
    <source>
        <dbReference type="ARBA" id="ARBA00022679"/>
    </source>
</evidence>
<accession>A0A2K2BXZ7</accession>
<evidence type="ECO:0000256" key="6">
    <source>
        <dbReference type="ARBA" id="ARBA00022840"/>
    </source>
</evidence>
<feature type="region of interest" description="Disordered" evidence="7">
    <location>
        <begin position="496"/>
        <end position="519"/>
    </location>
</feature>
<dbReference type="EC" id="2.7.11.1" evidence="1"/>
<sequence>MQTQLYNTQLAFIDSTTTTTESDLQEKAWHILALLLSIGNPTPAPDLASHCTLFNASPDLIESLCSVPNSPITLTSNHDNSSDNFLVTISPLGLFALNQFLSNFNLIEAFATRIWHAICGLEVPLEDLVRMYFRKRKRIGFDYADVYDKDQEVCPLPKRIRNDCWKAKVSTTELCVPPKKLKDSKPSTKIRVTTGVAASPRQQALCQSLEQKKAVIPPKENQRRRKDHMKISMGQKSKQTCNDIHTKERKKDCALNSPKDRVGSKDFPCFDSYIVEEEGGSGGYGTVYRATRKLDGTTVAIKCPHENAHRHHFSNELRMLERFGGKNFVIKFEGCLKNQNSDCFVLEYVEHDRPEVLKKEIDVFQLRWYGYCMFRALASLHKQGVVHRDIKPGNFLFSCKANKGYLIDFNLALDLHQKLGTINKSKAANDVSFNSVAASNAKYVPPSKSRRFPGSKFLDAVDLEAIKDFKSTLEAKNVKKKAVRNIMISQGADGSGITSVKDATSARTPSAERMKEPLPSKGRKELISLLHEAMQSPNHEASSFPASMRKRIAAPPGKVDGRHIYLTPMPVHSTGIPVAGIGLVKNKCGDGKNKKEGPCVGTKGFRAPEVLFRSLHQGPKVDIWSAGVTLLYLIIGKTPFYGDPEQNIKDIAKLRGSEDLWEVSKLHNRESSFPADLYNMQSLAPTTIWEWCKLNSKRQDFLDAVPSSLIDLVDKCLTVNPRLRISADDALKHEFFAPCNESLRRQKLLRQGHSLDSRTKTPSHGQSIARPIKISQRQP</sequence>
<keyword evidence="4" id="KW-0547">Nucleotide-binding</keyword>
<evidence type="ECO:0000313" key="10">
    <source>
        <dbReference type="Proteomes" id="UP000006729"/>
    </source>
</evidence>
<evidence type="ECO:0000256" key="5">
    <source>
        <dbReference type="ARBA" id="ARBA00022777"/>
    </source>
</evidence>
<evidence type="ECO:0000256" key="2">
    <source>
        <dbReference type="ARBA" id="ARBA00022527"/>
    </source>
</evidence>
<dbReference type="PROSITE" id="PS50011">
    <property type="entry name" value="PROTEIN_KINASE_DOM"/>
    <property type="match status" value="1"/>
</dbReference>
<dbReference type="Gene3D" id="1.10.510.10">
    <property type="entry name" value="Transferase(Phosphotransferase) domain 1"/>
    <property type="match status" value="2"/>
</dbReference>
<proteinExistence type="predicted"/>
<dbReference type="GO" id="GO:0004674">
    <property type="term" value="F:protein serine/threonine kinase activity"/>
    <property type="evidence" value="ECO:0007669"/>
    <property type="project" value="UniProtKB-KW"/>
</dbReference>
<dbReference type="SUPFAM" id="SSF56112">
    <property type="entry name" value="Protein kinase-like (PK-like)"/>
    <property type="match status" value="1"/>
</dbReference>
<dbReference type="FunFam" id="1.10.510.10:FF:001893">
    <property type="entry name" value="Probable serine/threonine-protein kinase DDB_G0291918"/>
    <property type="match status" value="1"/>
</dbReference>
<feature type="compositionally biased region" description="Basic and acidic residues" evidence="7">
    <location>
        <begin position="510"/>
        <end position="519"/>
    </location>
</feature>
<dbReference type="PANTHER" id="PTHR44167:SF23">
    <property type="entry name" value="CDC7 KINASE, ISOFORM A-RELATED"/>
    <property type="match status" value="1"/>
</dbReference>
<reference evidence="9 10" key="1">
    <citation type="journal article" date="2006" name="Science">
        <title>The genome of black cottonwood, Populus trichocarpa (Torr. &amp; Gray).</title>
        <authorList>
            <person name="Tuskan G.A."/>
            <person name="Difazio S."/>
            <person name="Jansson S."/>
            <person name="Bohlmann J."/>
            <person name="Grigoriev I."/>
            <person name="Hellsten U."/>
            <person name="Putnam N."/>
            <person name="Ralph S."/>
            <person name="Rombauts S."/>
            <person name="Salamov A."/>
            <person name="Schein J."/>
            <person name="Sterck L."/>
            <person name="Aerts A."/>
            <person name="Bhalerao R.R."/>
            <person name="Bhalerao R.P."/>
            <person name="Blaudez D."/>
            <person name="Boerjan W."/>
            <person name="Brun A."/>
            <person name="Brunner A."/>
            <person name="Busov V."/>
            <person name="Campbell M."/>
            <person name="Carlson J."/>
            <person name="Chalot M."/>
            <person name="Chapman J."/>
            <person name="Chen G.L."/>
            <person name="Cooper D."/>
            <person name="Coutinho P.M."/>
            <person name="Couturier J."/>
            <person name="Covert S."/>
            <person name="Cronk Q."/>
            <person name="Cunningham R."/>
            <person name="Davis J."/>
            <person name="Degroeve S."/>
            <person name="Dejardin A."/>
            <person name="Depamphilis C."/>
            <person name="Detter J."/>
            <person name="Dirks B."/>
            <person name="Dubchak I."/>
            <person name="Duplessis S."/>
            <person name="Ehlting J."/>
            <person name="Ellis B."/>
            <person name="Gendler K."/>
            <person name="Goodstein D."/>
            <person name="Gribskov M."/>
            <person name="Grimwood J."/>
            <person name="Groover A."/>
            <person name="Gunter L."/>
            <person name="Hamberger B."/>
            <person name="Heinze B."/>
            <person name="Helariutta Y."/>
            <person name="Henrissat B."/>
            <person name="Holligan D."/>
            <person name="Holt R."/>
            <person name="Huang W."/>
            <person name="Islam-Faridi N."/>
            <person name="Jones S."/>
            <person name="Jones-Rhoades M."/>
            <person name="Jorgensen R."/>
            <person name="Joshi C."/>
            <person name="Kangasjarvi J."/>
            <person name="Karlsson J."/>
            <person name="Kelleher C."/>
            <person name="Kirkpatrick R."/>
            <person name="Kirst M."/>
            <person name="Kohler A."/>
            <person name="Kalluri U."/>
            <person name="Larimer F."/>
            <person name="Leebens-Mack J."/>
            <person name="Leple J.C."/>
            <person name="Locascio P."/>
            <person name="Lou Y."/>
            <person name="Lucas S."/>
            <person name="Martin F."/>
            <person name="Montanini B."/>
            <person name="Napoli C."/>
            <person name="Nelson D.R."/>
            <person name="Nelson C."/>
            <person name="Nieminen K."/>
            <person name="Nilsson O."/>
            <person name="Pereda V."/>
            <person name="Peter G."/>
            <person name="Philippe R."/>
            <person name="Pilate G."/>
            <person name="Poliakov A."/>
            <person name="Razumovskaya J."/>
            <person name="Richardson P."/>
            <person name="Rinaldi C."/>
            <person name="Ritland K."/>
            <person name="Rouze P."/>
            <person name="Ryaboy D."/>
            <person name="Schmutz J."/>
            <person name="Schrader J."/>
            <person name="Segerman B."/>
            <person name="Shin H."/>
            <person name="Siddiqui A."/>
            <person name="Sterky F."/>
            <person name="Terry A."/>
            <person name="Tsai C.J."/>
            <person name="Uberbacher E."/>
            <person name="Unneberg P."/>
            <person name="Vahala J."/>
            <person name="Wall K."/>
            <person name="Wessler S."/>
            <person name="Yang G."/>
            <person name="Yin T."/>
            <person name="Douglas C."/>
            <person name="Marra M."/>
            <person name="Sandberg G."/>
            <person name="Van de Peer Y."/>
            <person name="Rokhsar D."/>
        </authorList>
    </citation>
    <scope>NUCLEOTIDE SEQUENCE [LARGE SCALE GENOMIC DNA]</scope>
    <source>
        <strain evidence="10">cv. Nisqually</strain>
        <strain evidence="9">Nisqually-1</strain>
    </source>
</reference>
<evidence type="ECO:0000256" key="4">
    <source>
        <dbReference type="ARBA" id="ARBA00022741"/>
    </source>
</evidence>
<keyword evidence="10" id="KW-1185">Reference proteome</keyword>
<protein>
    <recommendedName>
        <fullName evidence="1">non-specific serine/threonine protein kinase</fullName>
        <ecNumber evidence="1">2.7.11.1</ecNumber>
    </recommendedName>
</protein>
<dbReference type="Proteomes" id="UP000006729">
    <property type="component" value="Chromosome 1"/>
</dbReference>
<keyword evidence="5" id="KW-0418">Kinase</keyword>
<dbReference type="PANTHER" id="PTHR44167">
    <property type="entry name" value="OVARIAN-SPECIFIC SERINE/THREONINE-PROTEIN KINASE LOK-RELATED"/>
    <property type="match status" value="1"/>
</dbReference>
<evidence type="ECO:0000256" key="1">
    <source>
        <dbReference type="ARBA" id="ARBA00012513"/>
    </source>
</evidence>
<dbReference type="FunFam" id="1.10.510.10:FF:001725">
    <property type="entry name" value="Kinase like protein"/>
    <property type="match status" value="1"/>
</dbReference>
<dbReference type="InterPro" id="IPR008271">
    <property type="entry name" value="Ser/Thr_kinase_AS"/>
</dbReference>
<dbReference type="InterPro" id="IPR000719">
    <property type="entry name" value="Prot_kinase_dom"/>
</dbReference>
<dbReference type="EMBL" id="CM009290">
    <property type="protein sequence ID" value="RQO84933.1"/>
    <property type="molecule type" value="Genomic_DNA"/>
</dbReference>